<comment type="caution">
    <text evidence="1">The sequence shown here is derived from an EMBL/GenBank/DDBJ whole genome shotgun (WGS) entry which is preliminary data.</text>
</comment>
<gene>
    <name evidence="1" type="ORF">Ttaiw_01492</name>
</gene>
<sequence>MSGRVIFLLEEPSMKTFLLEFLPRLIPGWQHERDFLLLAHEGKSDLEASIARKLKAWREPQVRFVIVRDNDNADCLALKRRLLALASGSGREVLVRLVCQELEAWYLADTQTLSKVYPDCAAAIRRLGKRFPNPDACPKPSASLKQAIACFQKTDAARRMGKALPVQTARSASLQAFVTGLERLVGKDTASQRGV</sequence>
<dbReference type="Proteomes" id="UP000317763">
    <property type="component" value="Unassembled WGS sequence"/>
</dbReference>
<dbReference type="EMBL" id="VJOM01000014">
    <property type="protein sequence ID" value="TSE31538.1"/>
    <property type="molecule type" value="Genomic_DNA"/>
</dbReference>
<dbReference type="InterPro" id="IPR025455">
    <property type="entry name" value="DUF4276"/>
</dbReference>
<dbReference type="AlphaFoldDB" id="A0A554X6T0"/>
<evidence type="ECO:0000313" key="1">
    <source>
        <dbReference type="EMBL" id="TSE31538.1"/>
    </source>
</evidence>
<protein>
    <recommendedName>
        <fullName evidence="3">DUF4276 domain-containing protein</fullName>
    </recommendedName>
</protein>
<accession>A0A554X6T0</accession>
<dbReference type="Pfam" id="PF14103">
    <property type="entry name" value="DUF4276"/>
    <property type="match status" value="1"/>
</dbReference>
<reference evidence="1 2" key="1">
    <citation type="submission" date="2019-07" db="EMBL/GenBank/DDBJ databases">
        <title>Tepidimonas taiwanensis I1-1 draft genome.</title>
        <authorList>
            <person name="Da Costa M.S."/>
            <person name="Froufe H.J.C."/>
            <person name="Egas C."/>
            <person name="Albuquerque L."/>
        </authorList>
    </citation>
    <scope>NUCLEOTIDE SEQUENCE [LARGE SCALE GENOMIC DNA]</scope>
    <source>
        <strain evidence="1 2">I1-1</strain>
    </source>
</reference>
<evidence type="ECO:0000313" key="2">
    <source>
        <dbReference type="Proteomes" id="UP000317763"/>
    </source>
</evidence>
<dbReference type="OrthoDB" id="283783at2"/>
<evidence type="ECO:0008006" key="3">
    <source>
        <dbReference type="Google" id="ProtNLM"/>
    </source>
</evidence>
<keyword evidence="2" id="KW-1185">Reference proteome</keyword>
<organism evidence="1 2">
    <name type="scientific">Tepidimonas taiwanensis</name>
    <dbReference type="NCBI Taxonomy" id="307486"/>
    <lineage>
        <taxon>Bacteria</taxon>
        <taxon>Pseudomonadati</taxon>
        <taxon>Pseudomonadota</taxon>
        <taxon>Betaproteobacteria</taxon>
        <taxon>Burkholderiales</taxon>
        <taxon>Tepidimonas</taxon>
    </lineage>
</organism>
<dbReference type="STRING" id="307486.GCA_000807215_00967"/>
<name>A0A554X6T0_9BURK</name>
<proteinExistence type="predicted"/>